<evidence type="ECO:0000313" key="2">
    <source>
        <dbReference type="EMBL" id="OPL20513.1"/>
    </source>
</evidence>
<feature type="region of interest" description="Disordered" evidence="1">
    <location>
        <begin position="29"/>
        <end position="48"/>
    </location>
</feature>
<dbReference type="Proteomes" id="UP000266721">
    <property type="component" value="Unassembled WGS sequence"/>
</dbReference>
<feature type="non-terminal residue" evidence="2">
    <location>
        <position position="1"/>
    </location>
</feature>
<protein>
    <submittedName>
        <fullName evidence="2">Uncharacterized protein</fullName>
    </submittedName>
</protein>
<proteinExistence type="predicted"/>
<keyword evidence="3" id="KW-1185">Reference proteome</keyword>
<dbReference type="AlphaFoldDB" id="A0A3R5Q1W8"/>
<organism evidence="2 3">
    <name type="scientific">Mytilus galloprovincialis</name>
    <name type="common">Mediterranean mussel</name>
    <dbReference type="NCBI Taxonomy" id="29158"/>
    <lineage>
        <taxon>Eukaryota</taxon>
        <taxon>Metazoa</taxon>
        <taxon>Spiralia</taxon>
        <taxon>Lophotrochozoa</taxon>
        <taxon>Mollusca</taxon>
        <taxon>Bivalvia</taxon>
        <taxon>Autobranchia</taxon>
        <taxon>Pteriomorphia</taxon>
        <taxon>Mytilida</taxon>
        <taxon>Mytiloidea</taxon>
        <taxon>Mytilidae</taxon>
        <taxon>Mytilinae</taxon>
        <taxon>Mytilus</taxon>
    </lineage>
</organism>
<dbReference type="EMBL" id="KV606192">
    <property type="protein sequence ID" value="OPL20513.1"/>
    <property type="molecule type" value="Genomic_DNA"/>
</dbReference>
<sequence length="93" mass="10789">LIDIKMICTSILLITAFVVMANSMKSQIKEISHDQKRSPSSVDNESKEETLKCDLMFHFLVYNLEIRRCHYRPTNMINECCTVTLVNKKNSYA</sequence>
<gene>
    <name evidence="2" type="ORF">AM593_10443</name>
</gene>
<accession>A0A3R5Q1W8</accession>
<reference evidence="2 3" key="1">
    <citation type="journal article" date="2016" name="PLoS ONE">
        <title>A First Insight into the Genome of the Filter-Feeder Mussel Mytilus galloprovincialis.</title>
        <authorList>
            <person name="Murgarella M."/>
            <person name="Puiu D."/>
            <person name="Novoa B."/>
            <person name="Figueras A."/>
            <person name="Posada D."/>
            <person name="Canchaya C."/>
        </authorList>
    </citation>
    <scope>NUCLEOTIDE SEQUENCE [LARGE SCALE GENOMIC DNA]</scope>
    <source>
        <tissue evidence="2">Muscle</tissue>
    </source>
</reference>
<name>A0A3R5Q1W8_MYTGA</name>
<evidence type="ECO:0000313" key="3">
    <source>
        <dbReference type="Proteomes" id="UP000266721"/>
    </source>
</evidence>
<evidence type="ECO:0000256" key="1">
    <source>
        <dbReference type="SAM" id="MobiDB-lite"/>
    </source>
</evidence>